<name>A0A918IA05_9ACTN</name>
<dbReference type="RefSeq" id="WP_191873360.1">
    <property type="nucleotide sequence ID" value="NZ_BMTD01000004.1"/>
</dbReference>
<dbReference type="InterPro" id="IPR001227">
    <property type="entry name" value="Ac_transferase_dom_sf"/>
</dbReference>
<dbReference type="Gene3D" id="1.10.1200.10">
    <property type="entry name" value="ACP-like"/>
    <property type="match status" value="1"/>
</dbReference>
<organism evidence="6 7">
    <name type="scientific">Streptomyces filipinensis</name>
    <dbReference type="NCBI Taxonomy" id="66887"/>
    <lineage>
        <taxon>Bacteria</taxon>
        <taxon>Bacillati</taxon>
        <taxon>Actinomycetota</taxon>
        <taxon>Actinomycetes</taxon>
        <taxon>Kitasatosporales</taxon>
        <taxon>Streptomycetaceae</taxon>
        <taxon>Streptomyces</taxon>
    </lineage>
</organism>
<dbReference type="SUPFAM" id="SSF47336">
    <property type="entry name" value="ACP-like"/>
    <property type="match status" value="1"/>
</dbReference>
<dbReference type="InterPro" id="IPR016036">
    <property type="entry name" value="Malonyl_transacylase_ACP-bd"/>
</dbReference>
<dbReference type="InterPro" id="IPR014043">
    <property type="entry name" value="Acyl_transferase_dom"/>
</dbReference>
<dbReference type="AlphaFoldDB" id="A0A918IA05"/>
<dbReference type="InterPro" id="IPR020806">
    <property type="entry name" value="PKS_PP-bd"/>
</dbReference>
<dbReference type="InterPro" id="IPR036736">
    <property type="entry name" value="ACP-like_sf"/>
</dbReference>
<dbReference type="PANTHER" id="PTHR43775:SF37">
    <property type="entry name" value="SI:DKEY-61P9.11"/>
    <property type="match status" value="1"/>
</dbReference>
<dbReference type="SUPFAM" id="SSF55048">
    <property type="entry name" value="Probable ACP-binding domain of malonyl-CoA ACP transacylase"/>
    <property type="match status" value="1"/>
</dbReference>
<feature type="domain" description="Carrier" evidence="5">
    <location>
        <begin position="8"/>
        <end position="88"/>
    </location>
</feature>
<dbReference type="EMBL" id="BMTD01000004">
    <property type="protein sequence ID" value="GGU89514.1"/>
    <property type="molecule type" value="Genomic_DNA"/>
</dbReference>
<protein>
    <recommendedName>
        <fullName evidence="5">Carrier domain-containing protein</fullName>
    </recommendedName>
</protein>
<reference evidence="6" key="1">
    <citation type="journal article" date="2014" name="Int. J. Syst. Evol. Microbiol.">
        <title>Complete genome sequence of Corynebacterium casei LMG S-19264T (=DSM 44701T), isolated from a smear-ripened cheese.</title>
        <authorList>
            <consortium name="US DOE Joint Genome Institute (JGI-PGF)"/>
            <person name="Walter F."/>
            <person name="Albersmeier A."/>
            <person name="Kalinowski J."/>
            <person name="Ruckert C."/>
        </authorList>
    </citation>
    <scope>NUCLEOTIDE SEQUENCE</scope>
    <source>
        <strain evidence="6">JCM 4369</strain>
    </source>
</reference>
<dbReference type="InterPro" id="IPR050091">
    <property type="entry name" value="PKS_NRPS_Biosynth_Enz"/>
</dbReference>
<sequence>MSEPQHDDTHDDSFGAAQREWLTERLTHYLGVPVDENVPFHQYGGFDSVAALSLYGDIEEEFGPVVDPTDIETYPTVRELARFMAQHDPRPAGGGLVRAAFVFTGQGSQHPGMTSGLYWNCTGYRAHLDQAAAELLPYTGTSVVELILGNDPRIHQTAFTQPALFAVEYALAQTLREEGVTPVAVLGHGIGEFAAATVAGALSLPDAAKLVALRGAFMQYLPSDGGMMATCAAPFEAAELVASEPGVGISAINAAKATVLSGDREGLERIQEQLESRGIACRHLAVTHPFHSPLMAPMVPKFDAVARRVAGGAARVPFYSTLYGRLTTEPLYGAYWSEQITSPVRFADAARAMLAQQTPTHVVEIGPRVVLTPFLRRMGGTEGPTCLAVCRGPESDAVDLAGVISALDAGPLAAALAGA</sequence>
<evidence type="ECO:0000256" key="2">
    <source>
        <dbReference type="ARBA" id="ARBA00022553"/>
    </source>
</evidence>
<evidence type="ECO:0000256" key="1">
    <source>
        <dbReference type="ARBA" id="ARBA00022450"/>
    </source>
</evidence>
<comment type="caution">
    <text evidence="6">The sequence shown here is derived from an EMBL/GenBank/DDBJ whole genome shotgun (WGS) entry which is preliminary data.</text>
</comment>
<dbReference type="GO" id="GO:0031177">
    <property type="term" value="F:phosphopantetheine binding"/>
    <property type="evidence" value="ECO:0007669"/>
    <property type="project" value="InterPro"/>
</dbReference>
<dbReference type="PROSITE" id="PS50075">
    <property type="entry name" value="CARRIER"/>
    <property type="match status" value="1"/>
</dbReference>
<dbReference type="SMART" id="SM00827">
    <property type="entry name" value="PKS_AT"/>
    <property type="match status" value="1"/>
</dbReference>
<dbReference type="InterPro" id="IPR016035">
    <property type="entry name" value="Acyl_Trfase/lysoPLipase"/>
</dbReference>
<keyword evidence="3" id="KW-0808">Transferase</keyword>
<dbReference type="InterPro" id="IPR009081">
    <property type="entry name" value="PP-bd_ACP"/>
</dbReference>
<evidence type="ECO:0000256" key="4">
    <source>
        <dbReference type="ARBA" id="ARBA00023194"/>
    </source>
</evidence>
<dbReference type="GO" id="GO:0004312">
    <property type="term" value="F:fatty acid synthase activity"/>
    <property type="evidence" value="ECO:0007669"/>
    <property type="project" value="TreeGrafter"/>
</dbReference>
<dbReference type="PANTHER" id="PTHR43775">
    <property type="entry name" value="FATTY ACID SYNTHASE"/>
    <property type="match status" value="1"/>
</dbReference>
<keyword evidence="1" id="KW-0596">Phosphopantetheine</keyword>
<gene>
    <name evidence="6" type="ORF">GCM10010260_24630</name>
</gene>
<accession>A0A918IA05</accession>
<dbReference type="GO" id="GO:0006633">
    <property type="term" value="P:fatty acid biosynthetic process"/>
    <property type="evidence" value="ECO:0007669"/>
    <property type="project" value="TreeGrafter"/>
</dbReference>
<evidence type="ECO:0000256" key="3">
    <source>
        <dbReference type="ARBA" id="ARBA00022679"/>
    </source>
</evidence>
<dbReference type="Proteomes" id="UP000618795">
    <property type="component" value="Unassembled WGS sequence"/>
</dbReference>
<evidence type="ECO:0000313" key="7">
    <source>
        <dbReference type="Proteomes" id="UP000618795"/>
    </source>
</evidence>
<keyword evidence="4" id="KW-0045">Antibiotic biosynthesis</keyword>
<evidence type="ECO:0000313" key="6">
    <source>
        <dbReference type="EMBL" id="GGU89514.1"/>
    </source>
</evidence>
<keyword evidence="7" id="KW-1185">Reference proteome</keyword>
<evidence type="ECO:0000259" key="5">
    <source>
        <dbReference type="PROSITE" id="PS50075"/>
    </source>
</evidence>
<dbReference type="SUPFAM" id="SSF52151">
    <property type="entry name" value="FabD/lysophospholipase-like"/>
    <property type="match status" value="1"/>
</dbReference>
<dbReference type="Pfam" id="PF00550">
    <property type="entry name" value="PP-binding"/>
    <property type="match status" value="1"/>
</dbReference>
<proteinExistence type="predicted"/>
<dbReference type="GO" id="GO:0017000">
    <property type="term" value="P:antibiotic biosynthetic process"/>
    <property type="evidence" value="ECO:0007669"/>
    <property type="project" value="UniProtKB-KW"/>
</dbReference>
<dbReference type="Pfam" id="PF00698">
    <property type="entry name" value="Acyl_transf_1"/>
    <property type="match status" value="1"/>
</dbReference>
<reference evidence="6" key="2">
    <citation type="submission" date="2020-09" db="EMBL/GenBank/DDBJ databases">
        <authorList>
            <person name="Sun Q."/>
            <person name="Ohkuma M."/>
        </authorList>
    </citation>
    <scope>NUCLEOTIDE SEQUENCE</scope>
    <source>
        <strain evidence="6">JCM 4369</strain>
    </source>
</reference>
<dbReference type="SMART" id="SM00823">
    <property type="entry name" value="PKS_PP"/>
    <property type="match status" value="1"/>
</dbReference>
<keyword evidence="2" id="KW-0597">Phosphoprotein</keyword>
<dbReference type="Gene3D" id="3.40.366.10">
    <property type="entry name" value="Malonyl-Coenzyme A Acyl Carrier Protein, domain 2"/>
    <property type="match status" value="1"/>
</dbReference>